<keyword evidence="3" id="KW-1185">Reference proteome</keyword>
<sequence>MVVAFDQQSDFIDHQQSAPLVVVQEKFKCFINNTQQLNWKNILIPDHNMKSMDSFATKFINNNDMNRKEMKNKISTTMTKVTASKYNNHHHHQHHNNNNHHQQQPHHLNSDHHHPHNNNNNIIITSISTTTNNIIIQN</sequence>
<dbReference type="EMBL" id="ASGP02000001">
    <property type="protein sequence ID" value="KAH9528623.1"/>
    <property type="molecule type" value="Genomic_DNA"/>
</dbReference>
<feature type="region of interest" description="Disordered" evidence="1">
    <location>
        <begin position="89"/>
        <end position="121"/>
    </location>
</feature>
<accession>A0A922LAQ9</accession>
<name>A0A922LAQ9_DERFA</name>
<dbReference type="AlphaFoldDB" id="A0A922LAQ9"/>
<evidence type="ECO:0000313" key="2">
    <source>
        <dbReference type="EMBL" id="KAH9528623.1"/>
    </source>
</evidence>
<organism evidence="2 3">
    <name type="scientific">Dermatophagoides farinae</name>
    <name type="common">American house dust mite</name>
    <dbReference type="NCBI Taxonomy" id="6954"/>
    <lineage>
        <taxon>Eukaryota</taxon>
        <taxon>Metazoa</taxon>
        <taxon>Ecdysozoa</taxon>
        <taxon>Arthropoda</taxon>
        <taxon>Chelicerata</taxon>
        <taxon>Arachnida</taxon>
        <taxon>Acari</taxon>
        <taxon>Acariformes</taxon>
        <taxon>Sarcoptiformes</taxon>
        <taxon>Astigmata</taxon>
        <taxon>Psoroptidia</taxon>
        <taxon>Analgoidea</taxon>
        <taxon>Pyroglyphidae</taxon>
        <taxon>Dermatophagoidinae</taxon>
        <taxon>Dermatophagoides</taxon>
    </lineage>
</organism>
<feature type="compositionally biased region" description="Basic residues" evidence="1">
    <location>
        <begin position="89"/>
        <end position="98"/>
    </location>
</feature>
<evidence type="ECO:0000256" key="1">
    <source>
        <dbReference type="SAM" id="MobiDB-lite"/>
    </source>
</evidence>
<gene>
    <name evidence="2" type="ORF">DERF_002548</name>
</gene>
<evidence type="ECO:0000313" key="3">
    <source>
        <dbReference type="Proteomes" id="UP000790347"/>
    </source>
</evidence>
<proteinExistence type="predicted"/>
<reference evidence="2" key="1">
    <citation type="submission" date="2013-05" db="EMBL/GenBank/DDBJ databases">
        <authorList>
            <person name="Yim A.K.Y."/>
            <person name="Chan T.F."/>
            <person name="Ji K.M."/>
            <person name="Liu X.Y."/>
            <person name="Zhou J.W."/>
            <person name="Li R.Q."/>
            <person name="Yang K.Y."/>
            <person name="Li J."/>
            <person name="Li M."/>
            <person name="Law P.T.W."/>
            <person name="Wu Y.L."/>
            <person name="Cai Z.L."/>
            <person name="Qin H."/>
            <person name="Bao Y."/>
            <person name="Leung R.K.K."/>
            <person name="Ng P.K.S."/>
            <person name="Zou J."/>
            <person name="Zhong X.J."/>
            <person name="Ran P.X."/>
            <person name="Zhong N.S."/>
            <person name="Liu Z.G."/>
            <person name="Tsui S.K.W."/>
        </authorList>
    </citation>
    <scope>NUCLEOTIDE SEQUENCE</scope>
    <source>
        <strain evidence="2">Derf</strain>
        <tissue evidence="2">Whole organism</tissue>
    </source>
</reference>
<comment type="caution">
    <text evidence="2">The sequence shown here is derived from an EMBL/GenBank/DDBJ whole genome shotgun (WGS) entry which is preliminary data.</text>
</comment>
<reference evidence="2" key="2">
    <citation type="journal article" date="2022" name="Res Sq">
        <title>Comparative Genomics Reveals Insights into the Divergent Evolution of Astigmatic Mites and Household Pest Adaptations.</title>
        <authorList>
            <person name="Xiong Q."/>
            <person name="Wan A.T.-Y."/>
            <person name="Liu X.-Y."/>
            <person name="Fung C.S.-H."/>
            <person name="Xiao X."/>
            <person name="Malainual N."/>
            <person name="Hou J."/>
            <person name="Wang L."/>
            <person name="Wang M."/>
            <person name="Yang K."/>
            <person name="Cui Y."/>
            <person name="Leung E."/>
            <person name="Nong W."/>
            <person name="Shin S.-K."/>
            <person name="Au S."/>
            <person name="Jeong K.Y."/>
            <person name="Chew F.T."/>
            <person name="Hui J."/>
            <person name="Leung T.F."/>
            <person name="Tungtrongchitr A."/>
            <person name="Zhong N."/>
            <person name="Liu Z."/>
            <person name="Tsui S."/>
        </authorList>
    </citation>
    <scope>NUCLEOTIDE SEQUENCE</scope>
    <source>
        <strain evidence="2">Derf</strain>
        <tissue evidence="2">Whole organism</tissue>
    </source>
</reference>
<protein>
    <submittedName>
        <fullName evidence="2">Uncharacterized protein</fullName>
    </submittedName>
</protein>
<dbReference type="Proteomes" id="UP000790347">
    <property type="component" value="Unassembled WGS sequence"/>
</dbReference>